<dbReference type="RefSeq" id="XP_024730952.1">
    <property type="nucleotide sequence ID" value="XM_024870488.1"/>
</dbReference>
<organism evidence="1 2">
    <name type="scientific">Hyaloscypha bicolor E</name>
    <dbReference type="NCBI Taxonomy" id="1095630"/>
    <lineage>
        <taxon>Eukaryota</taxon>
        <taxon>Fungi</taxon>
        <taxon>Dikarya</taxon>
        <taxon>Ascomycota</taxon>
        <taxon>Pezizomycotina</taxon>
        <taxon>Leotiomycetes</taxon>
        <taxon>Helotiales</taxon>
        <taxon>Hyaloscyphaceae</taxon>
        <taxon>Hyaloscypha</taxon>
        <taxon>Hyaloscypha bicolor</taxon>
    </lineage>
</organism>
<proteinExistence type="predicted"/>
<protein>
    <submittedName>
        <fullName evidence="1">Uncharacterized protein</fullName>
    </submittedName>
</protein>
<keyword evidence="2" id="KW-1185">Reference proteome</keyword>
<dbReference type="Proteomes" id="UP000235371">
    <property type="component" value="Unassembled WGS sequence"/>
</dbReference>
<evidence type="ECO:0000313" key="2">
    <source>
        <dbReference type="Proteomes" id="UP000235371"/>
    </source>
</evidence>
<name>A0A2J6STD7_9HELO</name>
<accession>A0A2J6STD7</accession>
<evidence type="ECO:0000313" key="1">
    <source>
        <dbReference type="EMBL" id="PMD54048.1"/>
    </source>
</evidence>
<dbReference type="GeneID" id="36578570"/>
<gene>
    <name evidence="1" type="ORF">K444DRAFT_134599</name>
</gene>
<sequence>MRWGSLRSWTTHLSHRVVKTLPRPTSAFALVISGTGNVLDSTMEIDFRTALPPQTKYEDKRLALPGVNARKLMILYPTHSAYIVLWMSH</sequence>
<reference evidence="1 2" key="1">
    <citation type="submission" date="2016-04" db="EMBL/GenBank/DDBJ databases">
        <title>A degradative enzymes factory behind the ericoid mycorrhizal symbiosis.</title>
        <authorList>
            <consortium name="DOE Joint Genome Institute"/>
            <person name="Martino E."/>
            <person name="Morin E."/>
            <person name="Grelet G."/>
            <person name="Kuo A."/>
            <person name="Kohler A."/>
            <person name="Daghino S."/>
            <person name="Barry K."/>
            <person name="Choi C."/>
            <person name="Cichocki N."/>
            <person name="Clum A."/>
            <person name="Copeland A."/>
            <person name="Hainaut M."/>
            <person name="Haridas S."/>
            <person name="Labutti K."/>
            <person name="Lindquist E."/>
            <person name="Lipzen A."/>
            <person name="Khouja H.-R."/>
            <person name="Murat C."/>
            <person name="Ohm R."/>
            <person name="Olson A."/>
            <person name="Spatafora J."/>
            <person name="Veneault-Fourrey C."/>
            <person name="Henrissat B."/>
            <person name="Grigoriev I."/>
            <person name="Martin F."/>
            <person name="Perotto S."/>
        </authorList>
    </citation>
    <scope>NUCLEOTIDE SEQUENCE [LARGE SCALE GENOMIC DNA]</scope>
    <source>
        <strain evidence="1 2">E</strain>
    </source>
</reference>
<dbReference type="EMBL" id="KZ613866">
    <property type="protein sequence ID" value="PMD54048.1"/>
    <property type="molecule type" value="Genomic_DNA"/>
</dbReference>
<dbReference type="AlphaFoldDB" id="A0A2J6STD7"/>
<dbReference type="InParanoid" id="A0A2J6STD7"/>